<dbReference type="Proteomes" id="UP000318437">
    <property type="component" value="Unassembled WGS sequence"/>
</dbReference>
<keyword evidence="3" id="KW-0808">Transferase</keyword>
<gene>
    <name evidence="3" type="primary">selA</name>
    <name evidence="3" type="ORF">Pla144_35470</name>
</gene>
<evidence type="ECO:0000313" key="3">
    <source>
        <dbReference type="EMBL" id="TWU24661.1"/>
    </source>
</evidence>
<sequence length="367" mass="39670">MKSDSPFPKLPSLGELLNHPTVARVVKRVNQTTIAQRATGFLEELQTSILQRADGGSVPSLGQLAERLARRLLGPAEFSTPCVNASGVLLGDRWPALPLAEAAVDELVRITTEYLAQDPTLAERATAALVESTGAESAWISHSFAVAEKTAQSVGGKVVVSRYAGLLNPGDFGLAHFETIPRRLEEADMVVVDGAGLLGGPPCGIVLGKRVKIDECIRHAPVDECSANDLTLAGLWATMNIYQSGDRVIHHLPLWQLLTTPLGNLEQRAQRLATLLAASKRVASAQPTQCTSVWCESEAVRLADASWAIVIQPAEESGEDLARAFEEATPRVISRQQQVKQQSNELWLDLRGVFPRWDQHLVAACDS</sequence>
<dbReference type="GO" id="GO:0004125">
    <property type="term" value="F:L-seryl-tRNA(Sec) selenium transferase activity"/>
    <property type="evidence" value="ECO:0007669"/>
    <property type="project" value="UniProtKB-EC"/>
</dbReference>
<keyword evidence="4" id="KW-1185">Reference proteome</keyword>
<name>A0A5C6CMT6_9BACT</name>
<dbReference type="Gene3D" id="3.90.1150.180">
    <property type="match status" value="1"/>
</dbReference>
<accession>A0A5C6CMT6</accession>
<reference evidence="3 4" key="1">
    <citation type="submission" date="2019-02" db="EMBL/GenBank/DDBJ databases">
        <title>Deep-cultivation of Planctomycetes and their phenomic and genomic characterization uncovers novel biology.</title>
        <authorList>
            <person name="Wiegand S."/>
            <person name="Jogler M."/>
            <person name="Boedeker C."/>
            <person name="Pinto D."/>
            <person name="Vollmers J."/>
            <person name="Rivas-Marin E."/>
            <person name="Kohn T."/>
            <person name="Peeters S.H."/>
            <person name="Heuer A."/>
            <person name="Rast P."/>
            <person name="Oberbeckmann S."/>
            <person name="Bunk B."/>
            <person name="Jeske O."/>
            <person name="Meyerdierks A."/>
            <person name="Storesund J.E."/>
            <person name="Kallscheuer N."/>
            <person name="Luecker S."/>
            <person name="Lage O.M."/>
            <person name="Pohl T."/>
            <person name="Merkel B.J."/>
            <person name="Hornburger P."/>
            <person name="Mueller R.-W."/>
            <person name="Bruemmer F."/>
            <person name="Labrenz M."/>
            <person name="Spormann A.M."/>
            <person name="Op Den Camp H."/>
            <person name="Overmann J."/>
            <person name="Amann R."/>
            <person name="Jetten M.S.M."/>
            <person name="Mascher T."/>
            <person name="Medema M.H."/>
            <person name="Devos D.P."/>
            <person name="Kaster A.-K."/>
            <person name="Ovreas L."/>
            <person name="Rohde M."/>
            <person name="Galperin M.Y."/>
            <person name="Jogler C."/>
        </authorList>
    </citation>
    <scope>NUCLEOTIDE SEQUENCE [LARGE SCALE GENOMIC DNA]</scope>
    <source>
        <strain evidence="3 4">Pla144</strain>
    </source>
</reference>
<dbReference type="EMBL" id="SJPS01000005">
    <property type="protein sequence ID" value="TWU24661.1"/>
    <property type="molecule type" value="Genomic_DNA"/>
</dbReference>
<evidence type="ECO:0000256" key="2">
    <source>
        <dbReference type="ARBA" id="ARBA00022898"/>
    </source>
</evidence>
<proteinExistence type="predicted"/>
<dbReference type="PANTHER" id="PTHR32328">
    <property type="entry name" value="L-SERYL-TRNA(SEC) SELENIUM TRANSFERASE"/>
    <property type="match status" value="1"/>
</dbReference>
<evidence type="ECO:0000313" key="4">
    <source>
        <dbReference type="Proteomes" id="UP000318437"/>
    </source>
</evidence>
<evidence type="ECO:0000256" key="1">
    <source>
        <dbReference type="ARBA" id="ARBA00001933"/>
    </source>
</evidence>
<comment type="cofactor">
    <cofactor evidence="1">
        <name>pyridoxal 5'-phosphate</name>
        <dbReference type="ChEBI" id="CHEBI:597326"/>
    </cofactor>
</comment>
<dbReference type="AlphaFoldDB" id="A0A5C6CMT6"/>
<dbReference type="RefSeq" id="WP_146451887.1">
    <property type="nucleotide sequence ID" value="NZ_SJPS01000005.1"/>
</dbReference>
<dbReference type="Pfam" id="PF03841">
    <property type="entry name" value="SelA"/>
    <property type="match status" value="1"/>
</dbReference>
<dbReference type="EC" id="2.9.1.1" evidence="3"/>
<dbReference type="InterPro" id="IPR018319">
    <property type="entry name" value="SelA-like"/>
</dbReference>
<protein>
    <submittedName>
        <fullName evidence="3">L-seryl-tRNA(Sec) selenium transferase</fullName>
        <ecNumber evidence="3">2.9.1.1</ecNumber>
    </submittedName>
</protein>
<organism evidence="3 4">
    <name type="scientific">Bythopirellula polymerisocia</name>
    <dbReference type="NCBI Taxonomy" id="2528003"/>
    <lineage>
        <taxon>Bacteria</taxon>
        <taxon>Pseudomonadati</taxon>
        <taxon>Planctomycetota</taxon>
        <taxon>Planctomycetia</taxon>
        <taxon>Pirellulales</taxon>
        <taxon>Lacipirellulaceae</taxon>
        <taxon>Bythopirellula</taxon>
    </lineage>
</organism>
<keyword evidence="2" id="KW-0663">Pyridoxal phosphate</keyword>
<comment type="caution">
    <text evidence="3">The sequence shown here is derived from an EMBL/GenBank/DDBJ whole genome shotgun (WGS) entry which is preliminary data.</text>
</comment>
<dbReference type="OrthoDB" id="9787096at2"/>
<dbReference type="PANTHER" id="PTHR32328:SF0">
    <property type="entry name" value="L-SERYL-TRNA(SEC) SELENIUM TRANSFERASE"/>
    <property type="match status" value="1"/>
</dbReference>